<sequence>MGAPASLAEELRQVETYEDYLDSFLTDNDRIYLSDVSSSSSSSNSNSNSSSSRQQQQQEQQQQQTEADTAA</sequence>
<proteinExistence type="predicted"/>
<evidence type="ECO:0000256" key="1">
    <source>
        <dbReference type="SAM" id="MobiDB-lite"/>
    </source>
</evidence>
<accession>U6ME30</accession>
<dbReference type="Pfam" id="PF14713">
    <property type="entry name" value="DUF4464"/>
    <property type="match status" value="1"/>
</dbReference>
<organism evidence="2 3">
    <name type="scientific">Eimeria maxima</name>
    <name type="common">Coccidian parasite</name>
    <dbReference type="NCBI Taxonomy" id="5804"/>
    <lineage>
        <taxon>Eukaryota</taxon>
        <taxon>Sar</taxon>
        <taxon>Alveolata</taxon>
        <taxon>Apicomplexa</taxon>
        <taxon>Conoidasida</taxon>
        <taxon>Coccidia</taxon>
        <taxon>Eucoccidiorida</taxon>
        <taxon>Eimeriorina</taxon>
        <taxon>Eimeriidae</taxon>
        <taxon>Eimeria</taxon>
    </lineage>
</organism>
<dbReference type="VEuPathDB" id="ToxoDB:EMWEY_00033860"/>
<dbReference type="Proteomes" id="UP000030763">
    <property type="component" value="Unassembled WGS sequence"/>
</dbReference>
<dbReference type="OrthoDB" id="2136125at2759"/>
<keyword evidence="3" id="KW-1185">Reference proteome</keyword>
<reference evidence="2" key="1">
    <citation type="submission" date="2013-10" db="EMBL/GenBank/DDBJ databases">
        <title>Genomic analysis of the causative agents of coccidiosis in chickens.</title>
        <authorList>
            <person name="Reid A.J."/>
            <person name="Blake D."/>
            <person name="Billington K."/>
            <person name="Browne H."/>
            <person name="Dunn M."/>
            <person name="Hung S."/>
            <person name="Kawahara F."/>
            <person name="Miranda-Saavedra D."/>
            <person name="Mourier T."/>
            <person name="Nagra H."/>
            <person name="Otto T.D."/>
            <person name="Rawlings N."/>
            <person name="Sanchez A."/>
            <person name="Sanders M."/>
            <person name="Subramaniam C."/>
            <person name="Tay Y."/>
            <person name="Dear P."/>
            <person name="Doerig C."/>
            <person name="Gruber A."/>
            <person name="Parkinson J."/>
            <person name="Shirley M."/>
            <person name="Wan K.L."/>
            <person name="Berriman M."/>
            <person name="Tomley F."/>
            <person name="Pain A."/>
        </authorList>
    </citation>
    <scope>NUCLEOTIDE SEQUENCE [LARGE SCALE GENOMIC DNA]</scope>
    <source>
        <strain evidence="2">Weybridge</strain>
    </source>
</reference>
<dbReference type="EMBL" id="HG721909">
    <property type="protein sequence ID" value="CDJ60699.1"/>
    <property type="molecule type" value="Genomic_DNA"/>
</dbReference>
<feature type="region of interest" description="Disordered" evidence="1">
    <location>
        <begin position="34"/>
        <end position="71"/>
    </location>
</feature>
<dbReference type="RefSeq" id="XP_013337349.1">
    <property type="nucleotide sequence ID" value="XM_013481895.1"/>
</dbReference>
<protein>
    <submittedName>
        <fullName evidence="2">Uncharacterized protein</fullName>
    </submittedName>
</protein>
<reference evidence="2" key="2">
    <citation type="submission" date="2013-10" db="EMBL/GenBank/DDBJ databases">
        <authorList>
            <person name="Aslett M."/>
        </authorList>
    </citation>
    <scope>NUCLEOTIDE SEQUENCE [LARGE SCALE GENOMIC DNA]</scope>
    <source>
        <strain evidence="2">Weybridge</strain>
    </source>
</reference>
<dbReference type="AlphaFoldDB" id="U6ME30"/>
<evidence type="ECO:0000313" key="3">
    <source>
        <dbReference type="Proteomes" id="UP000030763"/>
    </source>
</evidence>
<dbReference type="GeneID" id="25337372"/>
<dbReference type="InterPro" id="IPR027887">
    <property type="entry name" value="DUF4464"/>
</dbReference>
<name>U6ME30_EIMMA</name>
<feature type="compositionally biased region" description="Low complexity" evidence="1">
    <location>
        <begin position="37"/>
        <end position="64"/>
    </location>
</feature>
<evidence type="ECO:0000313" key="2">
    <source>
        <dbReference type="EMBL" id="CDJ60699.1"/>
    </source>
</evidence>
<gene>
    <name evidence="2" type="ORF">EMWEY_00033860</name>
</gene>